<dbReference type="Proteomes" id="UP000216998">
    <property type="component" value="Unassembled WGS sequence"/>
</dbReference>
<dbReference type="GO" id="GO:0032259">
    <property type="term" value="P:methylation"/>
    <property type="evidence" value="ECO:0007669"/>
    <property type="project" value="UniProtKB-KW"/>
</dbReference>
<evidence type="ECO:0000256" key="3">
    <source>
        <dbReference type="ARBA" id="ARBA00022679"/>
    </source>
</evidence>
<dbReference type="InterPro" id="IPR050723">
    <property type="entry name" value="CFA/CMAS"/>
</dbReference>
<dbReference type="SUPFAM" id="SSF53335">
    <property type="entry name" value="S-adenosyl-L-methionine-dependent methyltransferases"/>
    <property type="match status" value="1"/>
</dbReference>
<evidence type="ECO:0000313" key="7">
    <source>
        <dbReference type="EMBL" id="OYQ33444.1"/>
    </source>
</evidence>
<dbReference type="PANTHER" id="PTHR43667">
    <property type="entry name" value="CYCLOPROPANE-FATTY-ACYL-PHOSPHOLIPID SYNTHASE"/>
    <property type="match status" value="1"/>
</dbReference>
<keyword evidence="3 7" id="KW-0808">Transferase</keyword>
<evidence type="ECO:0000256" key="1">
    <source>
        <dbReference type="ARBA" id="ARBA00010815"/>
    </source>
</evidence>
<keyword evidence="4" id="KW-0949">S-adenosyl-L-methionine</keyword>
<organism evidence="7 8">
    <name type="scientific">Niveispirillum lacus</name>
    <dbReference type="NCBI Taxonomy" id="1981099"/>
    <lineage>
        <taxon>Bacteria</taxon>
        <taxon>Pseudomonadati</taxon>
        <taxon>Pseudomonadota</taxon>
        <taxon>Alphaproteobacteria</taxon>
        <taxon>Rhodospirillales</taxon>
        <taxon>Azospirillaceae</taxon>
        <taxon>Niveispirillum</taxon>
    </lineage>
</organism>
<dbReference type="InterPro" id="IPR029063">
    <property type="entry name" value="SAM-dependent_MTases_sf"/>
</dbReference>
<dbReference type="AlphaFoldDB" id="A0A255YXL9"/>
<dbReference type="InterPro" id="IPR003333">
    <property type="entry name" value="CMAS"/>
</dbReference>
<evidence type="ECO:0000256" key="6">
    <source>
        <dbReference type="PIRSR" id="PIRSR003085-1"/>
    </source>
</evidence>
<sequence>MTEQTETNLLGLGQTVAHYRPSRMMRLLMSLAPSIRVGALTIVLPDGRSHRFEGPENGPHGVLYVRNDRLARRMLFGGKLGFCESYLDGDWTSPDVPALFEMALLNEAELDRAMNGKAWVRALNFLLHAAKPNSKSGSKRNIAYHYDLGNSFYSQWLDPSMTYSAAVYADLDQPESLYEAQQRKYAAIAARMDLQPGQHVLEIGCGWGGFAEYAAKVIGARVTGLTISQAQHDYAVARMERAGLSHLVEIRLQDYRDVKEQFDRIASIEMFEAVGERYWPTYFTAVHDRLRAGGKAALQIITIGEDHFESYRKGADYIQRYIFPGGMLPSPTRLKAEVEAANLRFDSTQSYGLHYARTLREWQVAFQEAWPALKDGFDERFKRMWEQYLWYCEAGFKVGTIDVVHVGISKG</sequence>
<evidence type="ECO:0000256" key="4">
    <source>
        <dbReference type="ARBA" id="ARBA00022691"/>
    </source>
</evidence>
<keyword evidence="5" id="KW-0443">Lipid metabolism</keyword>
<protein>
    <submittedName>
        <fullName evidence="7">SAM-dependent methyltransferase</fullName>
    </submittedName>
</protein>
<dbReference type="CDD" id="cd02440">
    <property type="entry name" value="AdoMet_MTases"/>
    <property type="match status" value="1"/>
</dbReference>
<comment type="similarity">
    <text evidence="1">Belongs to the CFA/CMAS family.</text>
</comment>
<name>A0A255YXL9_9PROT</name>
<dbReference type="EMBL" id="NOXU01000030">
    <property type="protein sequence ID" value="OYQ33444.1"/>
    <property type="molecule type" value="Genomic_DNA"/>
</dbReference>
<dbReference type="GO" id="GO:0008610">
    <property type="term" value="P:lipid biosynthetic process"/>
    <property type="evidence" value="ECO:0007669"/>
    <property type="project" value="InterPro"/>
</dbReference>
<evidence type="ECO:0000313" key="8">
    <source>
        <dbReference type="Proteomes" id="UP000216998"/>
    </source>
</evidence>
<comment type="caution">
    <text evidence="7">The sequence shown here is derived from an EMBL/GenBank/DDBJ whole genome shotgun (WGS) entry which is preliminary data.</text>
</comment>
<dbReference type="OrthoDB" id="9782855at2"/>
<evidence type="ECO:0000256" key="2">
    <source>
        <dbReference type="ARBA" id="ARBA00022603"/>
    </source>
</evidence>
<dbReference type="Gene3D" id="3.40.50.150">
    <property type="entry name" value="Vaccinia Virus protein VP39"/>
    <property type="match status" value="1"/>
</dbReference>
<dbReference type="PIRSF" id="PIRSF003085">
    <property type="entry name" value="CMAS"/>
    <property type="match status" value="1"/>
</dbReference>
<reference evidence="7 8" key="1">
    <citation type="submission" date="2017-07" db="EMBL/GenBank/DDBJ databases">
        <title>Niveispirillum cyanobacteriorum sp. nov., isolated from cyanobacterial aggregates in a eutrophic lake.</title>
        <authorList>
            <person name="Cai H."/>
        </authorList>
    </citation>
    <scope>NUCLEOTIDE SEQUENCE [LARGE SCALE GENOMIC DNA]</scope>
    <source>
        <strain evidence="8">TH1-14</strain>
    </source>
</reference>
<dbReference type="Pfam" id="PF02353">
    <property type="entry name" value="CMAS"/>
    <property type="match status" value="1"/>
</dbReference>
<feature type="active site" evidence="6">
    <location>
        <position position="392"/>
    </location>
</feature>
<evidence type="ECO:0000256" key="5">
    <source>
        <dbReference type="ARBA" id="ARBA00023098"/>
    </source>
</evidence>
<dbReference type="RefSeq" id="WP_094456889.1">
    <property type="nucleotide sequence ID" value="NZ_NOXU01000030.1"/>
</dbReference>
<keyword evidence="8" id="KW-1185">Reference proteome</keyword>
<accession>A0A255YXL9</accession>
<dbReference type="GO" id="GO:0008168">
    <property type="term" value="F:methyltransferase activity"/>
    <property type="evidence" value="ECO:0007669"/>
    <property type="project" value="UniProtKB-KW"/>
</dbReference>
<gene>
    <name evidence="7" type="ORF">CHU95_13650</name>
</gene>
<proteinExistence type="inferred from homology"/>
<keyword evidence="2 7" id="KW-0489">Methyltransferase</keyword>
<dbReference type="PANTHER" id="PTHR43667:SF2">
    <property type="entry name" value="FATTY ACID C-METHYL TRANSFERASE"/>
    <property type="match status" value="1"/>
</dbReference>